<feature type="binding site" evidence="8">
    <location>
        <position position="215"/>
    </location>
    <ligand>
        <name>Zn(2+)</name>
        <dbReference type="ChEBI" id="CHEBI:29105"/>
        <note>catalytic</note>
    </ligand>
</feature>
<keyword evidence="1 8" id="KW-0645">Protease</keyword>
<evidence type="ECO:0000256" key="7">
    <source>
        <dbReference type="ARBA" id="ARBA00023049"/>
    </source>
</evidence>
<comment type="function">
    <text evidence="8">Functions as both a chaperone and a metalloprotease. Maintains the integrity of the outer membrane by promoting either the assembly or the elimination of outer membrane proteins, depending on their folding state.</text>
</comment>
<dbReference type="EMBL" id="BAABLX010000007">
    <property type="protein sequence ID" value="GAA4936192.1"/>
    <property type="molecule type" value="Genomic_DNA"/>
</dbReference>
<evidence type="ECO:0000256" key="6">
    <source>
        <dbReference type="ARBA" id="ARBA00022833"/>
    </source>
</evidence>
<evidence type="ECO:0000256" key="3">
    <source>
        <dbReference type="ARBA" id="ARBA00022729"/>
    </source>
</evidence>
<dbReference type="PANTHER" id="PTHR22726">
    <property type="entry name" value="METALLOENDOPEPTIDASE OMA1"/>
    <property type="match status" value="1"/>
</dbReference>
<dbReference type="GO" id="GO:0008270">
    <property type="term" value="F:zinc ion binding"/>
    <property type="evidence" value="ECO:0007669"/>
    <property type="project" value="UniProtKB-UniRule"/>
</dbReference>
<keyword evidence="11" id="KW-1185">Reference proteome</keyword>
<evidence type="ECO:0000256" key="5">
    <source>
        <dbReference type="ARBA" id="ARBA00022801"/>
    </source>
</evidence>
<dbReference type="InterPro" id="IPR030873">
    <property type="entry name" value="Protease_BepA"/>
</dbReference>
<keyword evidence="5 8" id="KW-0378">Hydrolase</keyword>
<feature type="binding site" evidence="8">
    <location>
        <position position="153"/>
    </location>
    <ligand>
        <name>Zn(2+)</name>
        <dbReference type="ChEBI" id="CHEBI:29105"/>
        <note>catalytic</note>
    </ligand>
</feature>
<dbReference type="InterPro" id="IPR011990">
    <property type="entry name" value="TPR-like_helical_dom_sf"/>
</dbReference>
<gene>
    <name evidence="10" type="ORF">GCM10025791_12360</name>
</gene>
<dbReference type="EC" id="3.4.-.-" evidence="8"/>
<feature type="signal peptide" evidence="8">
    <location>
        <begin position="1"/>
        <end position="41"/>
    </location>
</feature>
<dbReference type="InterPro" id="IPR051156">
    <property type="entry name" value="Mito/Outer_Membr_Metalloprot"/>
</dbReference>
<organism evidence="10 11">
    <name type="scientific">Halioxenophilus aromaticivorans</name>
    <dbReference type="NCBI Taxonomy" id="1306992"/>
    <lineage>
        <taxon>Bacteria</taxon>
        <taxon>Pseudomonadati</taxon>
        <taxon>Pseudomonadota</taxon>
        <taxon>Gammaproteobacteria</taxon>
        <taxon>Alteromonadales</taxon>
        <taxon>Alteromonadaceae</taxon>
        <taxon>Halioxenophilus</taxon>
    </lineage>
</organism>
<evidence type="ECO:0000256" key="1">
    <source>
        <dbReference type="ARBA" id="ARBA00022670"/>
    </source>
</evidence>
<keyword evidence="2 8" id="KW-0479">Metal-binding</keyword>
<keyword evidence="3 8" id="KW-0732">Signal</keyword>
<dbReference type="GO" id="GO:0051603">
    <property type="term" value="P:proteolysis involved in protein catabolic process"/>
    <property type="evidence" value="ECO:0007669"/>
    <property type="project" value="TreeGrafter"/>
</dbReference>
<protein>
    <recommendedName>
        <fullName evidence="8">Putative beta-barrel assembly-enhancing protease</fullName>
        <ecNumber evidence="8">3.4.-.-</ecNumber>
    </recommendedName>
</protein>
<comment type="similarity">
    <text evidence="8">Belongs to the peptidase M48 family. BepA subfamily.</text>
</comment>
<dbReference type="AlphaFoldDB" id="A0AAV3U058"/>
<dbReference type="GO" id="GO:0016020">
    <property type="term" value="C:membrane"/>
    <property type="evidence" value="ECO:0007669"/>
    <property type="project" value="InterPro"/>
</dbReference>
<comment type="subcellular location">
    <subcellularLocation>
        <location evidence="8">Periplasm</location>
    </subcellularLocation>
</comment>
<dbReference type="Proteomes" id="UP001409585">
    <property type="component" value="Unassembled WGS sequence"/>
</dbReference>
<keyword evidence="4 8" id="KW-0574">Periplasm</keyword>
<keyword evidence="6 8" id="KW-0862">Zinc</keyword>
<feature type="active site" evidence="8">
    <location>
        <position position="150"/>
    </location>
</feature>
<dbReference type="SUPFAM" id="SSF48452">
    <property type="entry name" value="TPR-like"/>
    <property type="match status" value="1"/>
</dbReference>
<dbReference type="PANTHER" id="PTHR22726:SF1">
    <property type="entry name" value="METALLOENDOPEPTIDASE OMA1, MITOCHONDRIAL"/>
    <property type="match status" value="1"/>
</dbReference>
<feature type="active site" description="Proton donor" evidence="8">
    <location>
        <position position="219"/>
    </location>
</feature>
<evidence type="ECO:0000256" key="4">
    <source>
        <dbReference type="ARBA" id="ARBA00022764"/>
    </source>
</evidence>
<dbReference type="Pfam" id="PF14559">
    <property type="entry name" value="TPR_19"/>
    <property type="match status" value="1"/>
</dbReference>
<proteinExistence type="inferred from homology"/>
<dbReference type="HAMAP" id="MF_00997">
    <property type="entry name" value="Protease_BepA"/>
    <property type="match status" value="1"/>
</dbReference>
<dbReference type="GO" id="GO:0004222">
    <property type="term" value="F:metalloendopeptidase activity"/>
    <property type="evidence" value="ECO:0007669"/>
    <property type="project" value="InterPro"/>
</dbReference>
<reference evidence="11" key="1">
    <citation type="journal article" date="2019" name="Int. J. Syst. Evol. Microbiol.">
        <title>The Global Catalogue of Microorganisms (GCM) 10K type strain sequencing project: providing services to taxonomists for standard genome sequencing and annotation.</title>
        <authorList>
            <consortium name="The Broad Institute Genomics Platform"/>
            <consortium name="The Broad Institute Genome Sequencing Center for Infectious Disease"/>
            <person name="Wu L."/>
            <person name="Ma J."/>
        </authorList>
    </citation>
    <scope>NUCLEOTIDE SEQUENCE [LARGE SCALE GENOMIC DNA]</scope>
    <source>
        <strain evidence="11">JCM 19134</strain>
    </source>
</reference>
<evidence type="ECO:0000259" key="9">
    <source>
        <dbReference type="Pfam" id="PF01435"/>
    </source>
</evidence>
<dbReference type="Gene3D" id="3.30.2010.10">
    <property type="entry name" value="Metalloproteases ('zincins'), catalytic domain"/>
    <property type="match status" value="1"/>
</dbReference>
<evidence type="ECO:0000256" key="8">
    <source>
        <dbReference type="HAMAP-Rule" id="MF_00997"/>
    </source>
</evidence>
<accession>A0AAV3U058</accession>
<evidence type="ECO:0000313" key="11">
    <source>
        <dbReference type="Proteomes" id="UP001409585"/>
    </source>
</evidence>
<dbReference type="CDD" id="cd07324">
    <property type="entry name" value="M48C_Oma1-like"/>
    <property type="match status" value="1"/>
</dbReference>
<dbReference type="Pfam" id="PF01435">
    <property type="entry name" value="Peptidase_M48"/>
    <property type="match status" value="1"/>
</dbReference>
<evidence type="ECO:0000313" key="10">
    <source>
        <dbReference type="EMBL" id="GAA4936192.1"/>
    </source>
</evidence>
<name>A0AAV3U058_9ALTE</name>
<dbReference type="Gene3D" id="1.25.40.10">
    <property type="entry name" value="Tetratricopeptide repeat domain"/>
    <property type="match status" value="1"/>
</dbReference>
<dbReference type="InterPro" id="IPR001915">
    <property type="entry name" value="Peptidase_M48"/>
</dbReference>
<comment type="caution">
    <text evidence="10">The sequence shown here is derived from an EMBL/GenBank/DDBJ whole genome shotgun (WGS) entry which is preliminary data.</text>
</comment>
<comment type="cofactor">
    <cofactor evidence="8">
        <name>Zn(2+)</name>
        <dbReference type="ChEBI" id="CHEBI:29105"/>
    </cofactor>
    <text evidence="8">Binds 1 zinc ion per subunit.</text>
</comment>
<evidence type="ECO:0000256" key="2">
    <source>
        <dbReference type="ARBA" id="ARBA00022723"/>
    </source>
</evidence>
<feature type="domain" description="Peptidase M48" evidence="9">
    <location>
        <begin position="87"/>
        <end position="273"/>
    </location>
</feature>
<dbReference type="GO" id="GO:0042597">
    <property type="term" value="C:periplasmic space"/>
    <property type="evidence" value="ECO:0007669"/>
    <property type="project" value="UniProtKB-SubCell"/>
</dbReference>
<keyword evidence="7 8" id="KW-0482">Metalloprotease</keyword>
<dbReference type="RefSeq" id="WP_345418693.1">
    <property type="nucleotide sequence ID" value="NZ_AP031496.1"/>
</dbReference>
<sequence precursor="true">MRSRTDTRPILFGLLSRTRATARQIVLASLPLMAATPSALANNIQLPDLGDSSSGIVSHAREQKLGQAWLRSFRSQVVTSSDPVLYEYVENLLANLATHSELKNQQLELVIIPNPTINAFAVPGGVVGVNTGLFLYAGDEDQMASVLAHELAHLSQRHYARSVEAAQNASIPTMAGILAGFILAATAGADAGMAAITATQAAALDNKLRFSRQNEQEADRIGMQTLLSAGRDPNASAEIFERMLRETRYTTRPPEFLLTHPVTESRIADARNRALRMPKGDHSVDDQFYYMQARARLLHAENPNVAAKIFTTELEGDSPSENASRYGLALALTESGRFQQAAEQIDFLLEYQPENTLFIMAKARLEAKQGNVKAAQKRLRAALRIKPANHPLNTTLAEILMDAGSYSQAELVLSQHSQRRPKDDYVWYMLAEIRGLSGNILGLHQARAEYFILNGIYDKARVQLDNALKLAKSEYTIALINQRKKDIEQMRRDADM</sequence>
<feature type="binding site" evidence="8">
    <location>
        <position position="149"/>
    </location>
    <ligand>
        <name>Zn(2+)</name>
        <dbReference type="ChEBI" id="CHEBI:29105"/>
        <note>catalytic</note>
    </ligand>
</feature>
<feature type="chain" id="PRO_5043067235" description="Putative beta-barrel assembly-enhancing protease" evidence="8">
    <location>
        <begin position="42"/>
        <end position="496"/>
    </location>
</feature>